<dbReference type="PANTHER" id="PTHR42953:SF1">
    <property type="entry name" value="METAL-BINDING PROTEIN HI_0362-RELATED"/>
    <property type="match status" value="1"/>
</dbReference>
<dbReference type="EMBL" id="BPFZ01000009">
    <property type="protein sequence ID" value="GIU67410.1"/>
    <property type="molecule type" value="Genomic_DNA"/>
</dbReference>
<gene>
    <name evidence="7" type="ORF">PsB1_1564</name>
</gene>
<reference evidence="7" key="1">
    <citation type="submission" date="2021-05" db="EMBL/GenBank/DDBJ databases">
        <authorList>
            <person name="Tanabe Y."/>
        </authorList>
    </citation>
    <scope>NUCLEOTIDE SEQUENCE</scope>
    <source>
        <strain evidence="7">BOTRYCO-1</strain>
    </source>
</reference>
<evidence type="ECO:0000313" key="7">
    <source>
        <dbReference type="EMBL" id="GIU67410.1"/>
    </source>
</evidence>
<evidence type="ECO:0000256" key="2">
    <source>
        <dbReference type="ARBA" id="ARBA00011028"/>
    </source>
</evidence>
<keyword evidence="3 6" id="KW-0813">Transport</keyword>
<dbReference type="InterPro" id="IPR050492">
    <property type="entry name" value="Bact_metal-bind_prot9"/>
</dbReference>
<dbReference type="InterPro" id="IPR006129">
    <property type="entry name" value="AdhesinB"/>
</dbReference>
<accession>A0ABQ4PWG6</accession>
<name>A0ABQ4PWG6_9PROT</name>
<evidence type="ECO:0000256" key="1">
    <source>
        <dbReference type="ARBA" id="ARBA00004196"/>
    </source>
</evidence>
<organism evidence="7 8">
    <name type="scientific">Candidatus Phycosocius spiralis</name>
    <dbReference type="NCBI Taxonomy" id="2815099"/>
    <lineage>
        <taxon>Bacteria</taxon>
        <taxon>Pseudomonadati</taxon>
        <taxon>Pseudomonadota</taxon>
        <taxon>Alphaproteobacteria</taxon>
        <taxon>Caulobacterales</taxon>
        <taxon>Caulobacterales incertae sedis</taxon>
        <taxon>Candidatus Phycosocius</taxon>
    </lineage>
</organism>
<dbReference type="SUPFAM" id="SSF53807">
    <property type="entry name" value="Helical backbone' metal receptor"/>
    <property type="match status" value="1"/>
</dbReference>
<evidence type="ECO:0000256" key="5">
    <source>
        <dbReference type="ARBA" id="ARBA00022729"/>
    </source>
</evidence>
<dbReference type="PRINTS" id="PR00691">
    <property type="entry name" value="ADHESINB"/>
</dbReference>
<proteinExistence type="inferred from homology"/>
<keyword evidence="5" id="KW-0732">Signal</keyword>
<dbReference type="RefSeq" id="WP_284360301.1">
    <property type="nucleotide sequence ID" value="NZ_BPFZ01000009.1"/>
</dbReference>
<comment type="similarity">
    <text evidence="2 6">Belongs to the bacterial solute-binding protein 9 family.</text>
</comment>
<comment type="subcellular location">
    <subcellularLocation>
        <location evidence="1">Cell envelope</location>
    </subcellularLocation>
</comment>
<evidence type="ECO:0000256" key="3">
    <source>
        <dbReference type="ARBA" id="ARBA00022448"/>
    </source>
</evidence>
<keyword evidence="4" id="KW-0479">Metal-binding</keyword>
<dbReference type="InterPro" id="IPR006128">
    <property type="entry name" value="Lipoprotein_PsaA-like"/>
</dbReference>
<evidence type="ECO:0000313" key="8">
    <source>
        <dbReference type="Proteomes" id="UP001161064"/>
    </source>
</evidence>
<dbReference type="Gene3D" id="3.40.50.1980">
    <property type="entry name" value="Nitrogenase molybdenum iron protein domain"/>
    <property type="match status" value="2"/>
</dbReference>
<protein>
    <submittedName>
        <fullName evidence="7">Metal ABC transporter substrate-binding protein</fullName>
    </submittedName>
</protein>
<dbReference type="PRINTS" id="PR00690">
    <property type="entry name" value="ADHESNFAMILY"/>
</dbReference>
<comment type="caution">
    <text evidence="7">The sequence shown here is derived from an EMBL/GenBank/DDBJ whole genome shotgun (WGS) entry which is preliminary data.</text>
</comment>
<dbReference type="Pfam" id="PF01297">
    <property type="entry name" value="ZnuA"/>
    <property type="match status" value="1"/>
</dbReference>
<evidence type="ECO:0000256" key="4">
    <source>
        <dbReference type="ARBA" id="ARBA00022723"/>
    </source>
</evidence>
<dbReference type="PANTHER" id="PTHR42953">
    <property type="entry name" value="HIGH-AFFINITY ZINC UPTAKE SYSTEM PROTEIN ZNUA-RELATED"/>
    <property type="match status" value="1"/>
</dbReference>
<dbReference type="InterPro" id="IPR006127">
    <property type="entry name" value="ZnuA-like"/>
</dbReference>
<dbReference type="Proteomes" id="UP001161064">
    <property type="component" value="Unassembled WGS sequence"/>
</dbReference>
<reference evidence="7" key="2">
    <citation type="journal article" date="2023" name="ISME Commun">
        <title>Characterization of a bloom-associated alphaproteobacterial lineage, 'Candidatus Phycosocius': insights into freshwater algal-bacterial interactions.</title>
        <authorList>
            <person name="Tanabe Y."/>
            <person name="Yamaguchi H."/>
            <person name="Yoshida M."/>
            <person name="Kai A."/>
            <person name="Okazaki Y."/>
        </authorList>
    </citation>
    <scope>NUCLEOTIDE SEQUENCE</scope>
    <source>
        <strain evidence="7">BOTRYCO-1</strain>
    </source>
</reference>
<sequence>MASFSILADVAQTLAGNMAQVKPLIGIGQAAHDFDPKPSDLADLSDYSLIIQVGFGLEEWLDRLPQSTGFKGSIIQVSRGIEPIGDTAATRDPHTWQSFANLSHFAHVIVGTYQRLWPFFHDVFARNLLTYQANIERARLKASMLLAPITRKPHLILVPHNSFAYLAREFGLTIMGISTLHHGSQPSALELAHLIQKVKASPMAACFVETDADARIMAQIVQESGARFGGRLYSDTLSSPSGPASTALRLLSSNVETLARALKDPDQK</sequence>
<keyword evidence="8" id="KW-1185">Reference proteome</keyword>
<evidence type="ECO:0000256" key="6">
    <source>
        <dbReference type="RuleBase" id="RU003512"/>
    </source>
</evidence>